<evidence type="ECO:0000313" key="11">
    <source>
        <dbReference type="EMBL" id="VZH86367.1"/>
    </source>
</evidence>
<evidence type="ECO:0000256" key="3">
    <source>
        <dbReference type="ARBA" id="ARBA00022679"/>
    </source>
</evidence>
<dbReference type="GO" id="GO:0005886">
    <property type="term" value="C:plasma membrane"/>
    <property type="evidence" value="ECO:0007669"/>
    <property type="project" value="UniProtKB-SubCell"/>
</dbReference>
<evidence type="ECO:0000256" key="5">
    <source>
        <dbReference type="ARBA" id="ARBA00022989"/>
    </source>
</evidence>
<evidence type="ECO:0000256" key="1">
    <source>
        <dbReference type="ARBA" id="ARBA00004651"/>
    </source>
</evidence>
<dbReference type="KEGG" id="crf:FRC0190_02277"/>
<name>A0A6I8MI29_9CORY</name>
<dbReference type="CDD" id="cd01840">
    <property type="entry name" value="SGNH_hydrolase_yrhL_like"/>
    <property type="match status" value="1"/>
</dbReference>
<evidence type="ECO:0000256" key="7">
    <source>
        <dbReference type="ARBA" id="ARBA00023315"/>
    </source>
</evidence>
<evidence type="ECO:0000256" key="9">
    <source>
        <dbReference type="SAM" id="Phobius"/>
    </source>
</evidence>
<dbReference type="GO" id="GO:0009103">
    <property type="term" value="P:lipopolysaccharide biosynthetic process"/>
    <property type="evidence" value="ECO:0007669"/>
    <property type="project" value="TreeGrafter"/>
</dbReference>
<keyword evidence="3 11" id="KW-0808">Transferase</keyword>
<dbReference type="Pfam" id="PF01757">
    <property type="entry name" value="Acyl_transf_3"/>
    <property type="match status" value="1"/>
</dbReference>
<feature type="domain" description="Acyltransferase 3" evidence="10">
    <location>
        <begin position="7"/>
        <end position="336"/>
    </location>
</feature>
<feature type="transmembrane region" description="Helical" evidence="9">
    <location>
        <begin position="232"/>
        <end position="253"/>
    </location>
</feature>
<feature type="transmembrane region" description="Helical" evidence="9">
    <location>
        <begin position="163"/>
        <end position="182"/>
    </location>
</feature>
<evidence type="ECO:0000256" key="6">
    <source>
        <dbReference type="ARBA" id="ARBA00023136"/>
    </source>
</evidence>
<dbReference type="SUPFAM" id="SSF52266">
    <property type="entry name" value="SGNH hydrolase"/>
    <property type="match status" value="1"/>
</dbReference>
<dbReference type="AlphaFoldDB" id="A0A6I8MI29"/>
<protein>
    <submittedName>
        <fullName evidence="11">Acetyltransferase</fullName>
    </submittedName>
</protein>
<feature type="transmembrane region" description="Helical" evidence="9">
    <location>
        <begin position="369"/>
        <end position="390"/>
    </location>
</feature>
<dbReference type="InterPro" id="IPR050879">
    <property type="entry name" value="Acyltransferase_3"/>
</dbReference>
<feature type="transmembrane region" description="Helical" evidence="9">
    <location>
        <begin position="259"/>
        <end position="278"/>
    </location>
</feature>
<dbReference type="RefSeq" id="WP_155874370.1">
    <property type="nucleotide sequence ID" value="NZ_CP168248.1"/>
</dbReference>
<dbReference type="Proteomes" id="UP000423525">
    <property type="component" value="Chromosome"/>
</dbReference>
<evidence type="ECO:0000259" key="10">
    <source>
        <dbReference type="Pfam" id="PF01757"/>
    </source>
</evidence>
<keyword evidence="7" id="KW-0012">Acyltransferase</keyword>
<keyword evidence="2" id="KW-1003">Cell membrane</keyword>
<accession>A0A6I8MI29</accession>
<dbReference type="EMBL" id="LR738855">
    <property type="protein sequence ID" value="VZH86367.1"/>
    <property type="molecule type" value="Genomic_DNA"/>
</dbReference>
<dbReference type="InterPro" id="IPR036514">
    <property type="entry name" value="SGNH_hydro_sf"/>
</dbReference>
<feature type="coiled-coil region" evidence="8">
    <location>
        <begin position="393"/>
        <end position="426"/>
    </location>
</feature>
<feature type="transmembrane region" description="Helical" evidence="9">
    <location>
        <begin position="299"/>
        <end position="317"/>
    </location>
</feature>
<keyword evidence="6 9" id="KW-0472">Membrane</keyword>
<organism evidence="11 12">
    <name type="scientific">Corynebacterium rouxii</name>
    <dbReference type="NCBI Taxonomy" id="2719119"/>
    <lineage>
        <taxon>Bacteria</taxon>
        <taxon>Bacillati</taxon>
        <taxon>Actinomycetota</taxon>
        <taxon>Actinomycetes</taxon>
        <taxon>Mycobacteriales</taxon>
        <taxon>Corynebacteriaceae</taxon>
        <taxon>Corynebacterium</taxon>
    </lineage>
</organism>
<dbReference type="Gene3D" id="3.40.50.1110">
    <property type="entry name" value="SGNH hydrolase"/>
    <property type="match status" value="1"/>
</dbReference>
<proteinExistence type="predicted"/>
<feature type="transmembrane region" description="Helical" evidence="9">
    <location>
        <begin position="202"/>
        <end position="220"/>
    </location>
</feature>
<evidence type="ECO:0000256" key="8">
    <source>
        <dbReference type="SAM" id="Coils"/>
    </source>
</evidence>
<comment type="subcellular location">
    <subcellularLocation>
        <location evidence="1">Cell membrane</location>
        <topology evidence="1">Multi-pass membrane protein</topology>
    </subcellularLocation>
</comment>
<dbReference type="InterPro" id="IPR002656">
    <property type="entry name" value="Acyl_transf_3_dom"/>
</dbReference>
<dbReference type="PANTHER" id="PTHR23028">
    <property type="entry name" value="ACETYLTRANSFERASE"/>
    <property type="match status" value="1"/>
</dbReference>
<keyword evidence="5 9" id="KW-1133">Transmembrane helix</keyword>
<dbReference type="PANTHER" id="PTHR23028:SF53">
    <property type="entry name" value="ACYL_TRANSF_3 DOMAIN-CONTAINING PROTEIN"/>
    <property type="match status" value="1"/>
</dbReference>
<feature type="transmembrane region" description="Helical" evidence="9">
    <location>
        <begin position="35"/>
        <end position="54"/>
    </location>
</feature>
<keyword evidence="4 9" id="KW-0812">Transmembrane</keyword>
<feature type="transmembrane region" description="Helical" evidence="9">
    <location>
        <begin position="134"/>
        <end position="156"/>
    </location>
</feature>
<keyword evidence="8" id="KW-0175">Coiled coil</keyword>
<gene>
    <name evidence="11" type="ORF">FRC0190_02277</name>
</gene>
<reference evidence="11 12" key="1">
    <citation type="submission" date="2019-11" db="EMBL/GenBank/DDBJ databases">
        <authorList>
            <person name="Brisse S."/>
        </authorList>
    </citation>
    <scope>NUCLEOTIDE SEQUENCE [LARGE SCALE GENOMIC DNA]</scope>
    <source>
        <strain evidence="11">FRC0190</strain>
    </source>
</reference>
<evidence type="ECO:0000256" key="2">
    <source>
        <dbReference type="ARBA" id="ARBA00022475"/>
    </source>
</evidence>
<dbReference type="GO" id="GO:0016747">
    <property type="term" value="F:acyltransferase activity, transferring groups other than amino-acyl groups"/>
    <property type="evidence" value="ECO:0007669"/>
    <property type="project" value="InterPro"/>
</dbReference>
<feature type="transmembrane region" description="Helical" evidence="9">
    <location>
        <begin position="12"/>
        <end position="29"/>
    </location>
</feature>
<evidence type="ECO:0000256" key="4">
    <source>
        <dbReference type="ARBA" id="ARBA00022692"/>
    </source>
</evidence>
<feature type="transmembrane region" description="Helical" evidence="9">
    <location>
        <begin position="75"/>
        <end position="95"/>
    </location>
</feature>
<feature type="transmembrane region" description="Helical" evidence="9">
    <location>
        <begin position="323"/>
        <end position="344"/>
    </location>
</feature>
<sequence>MRIRNVPGIDGLRGIAVLAVIVYHFYGAALPGGFLGVDIFFVLSGFLITSLLIREHAGSGRIDLKHFWVRRARRILPAAVTVLLTVSVVTATIGGDAAVGLTSQFFGSLLFANNWVQIAQSQSYFSDAGVQVFAHYWSLAVEEQFYVVWPLIFVAVVALSKRIVPLILTFSLAVASAVWMALAYNPEVDPSRVYYGTDTHSFGLLIGAFLAFAITSRTEGDSWPASIRQRRISLIAGPIALVGLLVMLVMVHATHPTTYRGIIVLGSLLTAIVLWSVVNERGVVSRIMVNPVLRWLGRRSFSLYLWHWPVVSLLASVMESHSILIALLSAVVSAILAEWSYHAVENPLRRQGYKRYFGQWRKQTRPMRVLSLPTVMAVLLLCVPVALWSAPEKTALQMDLERLQAQQEEQQARAAEERAKAQLLAETERRRLPKGEEIVAIGDSVMLASIDAIQSAYPGSFVDAAVSRHYTAVLGLLDTLPVRPWVVLGLGTNSQAFDGQIEEILNKIGPDHTVVMVLPYGDRAWIPRARQQIFDAAATHDNIVIADWCGAAQGHPEYLREDQIHPGPEGAAAYTKAITDAFERWKNNDRSFTSTCQ</sequence>
<evidence type="ECO:0000313" key="12">
    <source>
        <dbReference type="Proteomes" id="UP000423525"/>
    </source>
</evidence>